<feature type="compositionally biased region" description="Basic and acidic residues" evidence="1">
    <location>
        <begin position="108"/>
        <end position="128"/>
    </location>
</feature>
<protein>
    <submittedName>
        <fullName evidence="2">Uncharacterized protein</fullName>
    </submittedName>
</protein>
<evidence type="ECO:0000313" key="3">
    <source>
        <dbReference type="Proteomes" id="UP000190906"/>
    </source>
</evidence>
<dbReference type="Proteomes" id="UP000190906">
    <property type="component" value="Unassembled WGS sequence"/>
</dbReference>
<accession>A0A1S9T702</accession>
<name>A0A1S9T702_BACCE</name>
<feature type="region of interest" description="Disordered" evidence="1">
    <location>
        <begin position="101"/>
        <end position="128"/>
    </location>
</feature>
<dbReference type="EMBL" id="MUAJ01000081">
    <property type="protein sequence ID" value="OOR05710.1"/>
    <property type="molecule type" value="Genomic_DNA"/>
</dbReference>
<evidence type="ECO:0000256" key="1">
    <source>
        <dbReference type="SAM" id="MobiDB-lite"/>
    </source>
</evidence>
<reference evidence="2 3" key="1">
    <citation type="submission" date="2017-01" db="EMBL/GenBank/DDBJ databases">
        <title>Bacillus cereus isolates.</title>
        <authorList>
            <person name="Beno S.M."/>
        </authorList>
    </citation>
    <scope>NUCLEOTIDE SEQUENCE [LARGE SCALE GENOMIC DNA]</scope>
    <source>
        <strain evidence="2 3">FSL H8-0485</strain>
    </source>
</reference>
<proteinExistence type="predicted"/>
<dbReference type="AlphaFoldDB" id="A0A1S9T702"/>
<sequence length="143" mass="16523">MKEKKPEQYGWKLKKVNDPDFWAWYEKQDNIGESLITLAQFFIKQYGVLDVKSFEAQQAMHRDLLLKDEFYQEFNQMKALLHGNAAMTVPNMPVEKPSVEKVATPENHSVEKKNVSEQKIETEVKQEKSTGSLFGAVDQNSIL</sequence>
<dbReference type="RefSeq" id="WP_078205833.1">
    <property type="nucleotide sequence ID" value="NZ_MUAJ01000081.1"/>
</dbReference>
<organism evidence="2 3">
    <name type="scientific">Bacillus cereus</name>
    <dbReference type="NCBI Taxonomy" id="1396"/>
    <lineage>
        <taxon>Bacteria</taxon>
        <taxon>Bacillati</taxon>
        <taxon>Bacillota</taxon>
        <taxon>Bacilli</taxon>
        <taxon>Bacillales</taxon>
        <taxon>Bacillaceae</taxon>
        <taxon>Bacillus</taxon>
        <taxon>Bacillus cereus group</taxon>
    </lineage>
</organism>
<evidence type="ECO:0000313" key="2">
    <source>
        <dbReference type="EMBL" id="OOR05710.1"/>
    </source>
</evidence>
<gene>
    <name evidence="2" type="ORF">BW897_31230</name>
</gene>
<comment type="caution">
    <text evidence="2">The sequence shown here is derived from an EMBL/GenBank/DDBJ whole genome shotgun (WGS) entry which is preliminary data.</text>
</comment>